<dbReference type="InterPro" id="IPR018511">
    <property type="entry name" value="Hemolysin-typ_Ca-bd_CS"/>
</dbReference>
<dbReference type="PROSITE" id="PS00330">
    <property type="entry name" value="HEMOLYSIN_CALCIUM"/>
    <property type="match status" value="1"/>
</dbReference>
<dbReference type="InterPro" id="IPR050557">
    <property type="entry name" value="RTX_toxin/Mannuronan_C5-epim"/>
</dbReference>
<reference evidence="3" key="1">
    <citation type="submission" date="2021-10" db="EMBL/GenBank/DDBJ databases">
        <title>Roseicella aerolatum sp. nov., isolated from aerosols of e-waste dismantling site.</title>
        <authorList>
            <person name="Qin T."/>
        </authorList>
    </citation>
    <scope>NUCLEOTIDE SEQUENCE</scope>
    <source>
        <strain evidence="3">GB24</strain>
    </source>
</reference>
<dbReference type="PANTHER" id="PTHR38340">
    <property type="entry name" value="S-LAYER PROTEIN"/>
    <property type="match status" value="1"/>
</dbReference>
<evidence type="ECO:0000313" key="3">
    <source>
        <dbReference type="EMBL" id="MCB4824405.1"/>
    </source>
</evidence>
<dbReference type="AlphaFoldDB" id="A0A9X1IJW8"/>
<dbReference type="RefSeq" id="WP_226612065.1">
    <property type="nucleotide sequence ID" value="NZ_JAJAQI010000042.1"/>
</dbReference>
<organism evidence="3 4">
    <name type="scientific">Roseicella aerolata</name>
    <dbReference type="NCBI Taxonomy" id="2883479"/>
    <lineage>
        <taxon>Bacteria</taxon>
        <taxon>Pseudomonadati</taxon>
        <taxon>Pseudomonadota</taxon>
        <taxon>Alphaproteobacteria</taxon>
        <taxon>Acetobacterales</taxon>
        <taxon>Roseomonadaceae</taxon>
        <taxon>Roseicella</taxon>
    </lineage>
</organism>
<dbReference type="GO" id="GO:0005576">
    <property type="term" value="C:extracellular region"/>
    <property type="evidence" value="ECO:0007669"/>
    <property type="project" value="UniProtKB-SubCell"/>
</dbReference>
<protein>
    <recommendedName>
        <fullName evidence="5">Hemolysin type calcium-binding protein</fullName>
    </recommendedName>
</protein>
<dbReference type="Gene3D" id="2.150.10.10">
    <property type="entry name" value="Serralysin-like metalloprotease, C-terminal"/>
    <property type="match status" value="3"/>
</dbReference>
<dbReference type="PRINTS" id="PR00313">
    <property type="entry name" value="CABNDNGRPT"/>
</dbReference>
<dbReference type="Proteomes" id="UP001139311">
    <property type="component" value="Unassembled WGS sequence"/>
</dbReference>
<evidence type="ECO:0000313" key="4">
    <source>
        <dbReference type="Proteomes" id="UP001139311"/>
    </source>
</evidence>
<comment type="caution">
    <text evidence="3">The sequence shown here is derived from an EMBL/GenBank/DDBJ whole genome shotgun (WGS) entry which is preliminary data.</text>
</comment>
<gene>
    <name evidence="3" type="ORF">LHA35_21975</name>
</gene>
<keyword evidence="2" id="KW-0964">Secreted</keyword>
<dbReference type="GO" id="GO:0005509">
    <property type="term" value="F:calcium ion binding"/>
    <property type="evidence" value="ECO:0007669"/>
    <property type="project" value="InterPro"/>
</dbReference>
<name>A0A9X1IJW8_9PROT</name>
<sequence>MTLIRGTDGPDTLLGTTGADLILGLAGADTVEGLDEVDTILGGEGNDYLVGGSTARSGSGAFDAGNVILGEEGNDRIEAGFGADTVLGGPGDDYILGRGPFFDIPWNFADQFLRESDAADVLLGGPGNDGFDGGAGDDTIMGEEGEDALYGSYGADVLVGGPGRDLFRFAPPGPVFRDQADTGLGEGERDIIVDFRQGEDLLDLRGYREQGSAIPLPGGTPDAVFLGTGGFTATFDLQVRFEVREDDRTIVQFAVLLPPRVPPGDAATIPTTPTGEIELLGRHWLTAADFLL</sequence>
<dbReference type="SUPFAM" id="SSF51120">
    <property type="entry name" value="beta-Roll"/>
    <property type="match status" value="1"/>
</dbReference>
<dbReference type="InterPro" id="IPR011049">
    <property type="entry name" value="Serralysin-like_metalloprot_C"/>
</dbReference>
<proteinExistence type="predicted"/>
<dbReference type="PANTHER" id="PTHR38340:SF1">
    <property type="entry name" value="S-LAYER PROTEIN"/>
    <property type="match status" value="1"/>
</dbReference>
<keyword evidence="4" id="KW-1185">Reference proteome</keyword>
<evidence type="ECO:0000256" key="2">
    <source>
        <dbReference type="ARBA" id="ARBA00022525"/>
    </source>
</evidence>
<evidence type="ECO:0008006" key="5">
    <source>
        <dbReference type="Google" id="ProtNLM"/>
    </source>
</evidence>
<comment type="subcellular location">
    <subcellularLocation>
        <location evidence="1">Secreted</location>
    </subcellularLocation>
</comment>
<dbReference type="Pfam" id="PF00353">
    <property type="entry name" value="HemolysinCabind"/>
    <property type="match status" value="3"/>
</dbReference>
<dbReference type="EMBL" id="JAJAQI010000042">
    <property type="protein sequence ID" value="MCB4824405.1"/>
    <property type="molecule type" value="Genomic_DNA"/>
</dbReference>
<dbReference type="InterPro" id="IPR001343">
    <property type="entry name" value="Hemolysn_Ca-bd"/>
</dbReference>
<evidence type="ECO:0000256" key="1">
    <source>
        <dbReference type="ARBA" id="ARBA00004613"/>
    </source>
</evidence>
<accession>A0A9X1IJW8</accession>